<dbReference type="InterPro" id="IPR016066">
    <property type="entry name" value="A-D-PHexomutase_CS"/>
</dbReference>
<protein>
    <recommendedName>
        <fullName evidence="6 8">Phosphoglucosamine mutase</fullName>
        <ecNumber evidence="6 8">5.4.2.10</ecNumber>
    </recommendedName>
</protein>
<feature type="binding site" evidence="6">
    <location>
        <position position="253"/>
    </location>
    <ligand>
        <name>Mg(2+)</name>
        <dbReference type="ChEBI" id="CHEBI:18420"/>
    </ligand>
</feature>
<dbReference type="InterPro" id="IPR036900">
    <property type="entry name" value="A-D-PHexomutase_C_sf"/>
</dbReference>
<dbReference type="FunFam" id="3.40.120.10:FF:000003">
    <property type="entry name" value="Phosphoglucosamine mutase"/>
    <property type="match status" value="1"/>
</dbReference>
<dbReference type="SUPFAM" id="SSF53738">
    <property type="entry name" value="Phosphoglucomutase, first 3 domains"/>
    <property type="match status" value="3"/>
</dbReference>
<dbReference type="AlphaFoldDB" id="K6GEW4"/>
<gene>
    <name evidence="6" type="primary">glmM</name>
    <name evidence="13" type="ORF">B193_1644</name>
</gene>
<dbReference type="Proteomes" id="UP000006272">
    <property type="component" value="Unassembled WGS sequence"/>
</dbReference>
<evidence type="ECO:0000256" key="1">
    <source>
        <dbReference type="ARBA" id="ARBA00010231"/>
    </source>
</evidence>
<dbReference type="GO" id="GO:0006048">
    <property type="term" value="P:UDP-N-acetylglucosamine biosynthetic process"/>
    <property type="evidence" value="ECO:0007669"/>
    <property type="project" value="TreeGrafter"/>
</dbReference>
<keyword evidence="2 6" id="KW-0597">Phosphoprotein</keyword>
<evidence type="ECO:0000256" key="3">
    <source>
        <dbReference type="ARBA" id="ARBA00022723"/>
    </source>
</evidence>
<feature type="binding site" evidence="6">
    <location>
        <position position="255"/>
    </location>
    <ligand>
        <name>Mg(2+)</name>
        <dbReference type="ChEBI" id="CHEBI:18420"/>
    </ligand>
</feature>
<sequence length="457" mass="49269">MNRPNLGMDKKLFGTDGLRGRVNAYPMTPDVVMRLALSAGLHFRNGGRRHKVLIGKDTRRSGYIYEYALSSGFCAAGMDVFLTGPLPTPAISFLTRDMRADVGVVISASHNPACDNGIKFFDHMGFKLPDAVEAEIAARVEGYAQNWQLPEPESVGRAFKLEDSTGRYNVFLKNSIPLDVNFEGLKIVLDCAHGAAYRVAPQVFEELGAKVIKIGVDPDGSNINQRVGSLFPQQVARMVTEAEADIGIALDGDADRVIVADEKGRILDGDQIMAICALDFLERGALPGNLLVATVMSNMALEVFMKDHGGRLLRTPVGDRYVVEAMRAEGAVFGGEQSGHLIFLNHSTTGDGTLAALQLMKIMVRKGKPLSELATLLSPFPQKLVNVPVARKTPFSETPAIERAVKDAEAALAGRGRVLLRYSGTESLARVMVEAEDAAQVESLCDSLADVVAKALA</sequence>
<dbReference type="GO" id="GO:0004615">
    <property type="term" value="F:phosphomannomutase activity"/>
    <property type="evidence" value="ECO:0007669"/>
    <property type="project" value="TreeGrafter"/>
</dbReference>
<dbReference type="GO" id="GO:0000287">
    <property type="term" value="F:magnesium ion binding"/>
    <property type="evidence" value="ECO:0007669"/>
    <property type="project" value="UniProtKB-UniRule"/>
</dbReference>
<dbReference type="InterPro" id="IPR005841">
    <property type="entry name" value="Alpha-D-phosphohexomutase_SF"/>
</dbReference>
<dbReference type="SUPFAM" id="SSF55957">
    <property type="entry name" value="Phosphoglucomutase, C-terminal domain"/>
    <property type="match status" value="1"/>
</dbReference>
<dbReference type="Gene3D" id="3.30.310.50">
    <property type="entry name" value="Alpha-D-phosphohexomutase, C-terminal domain"/>
    <property type="match status" value="1"/>
</dbReference>
<evidence type="ECO:0000256" key="7">
    <source>
        <dbReference type="RuleBase" id="RU004326"/>
    </source>
</evidence>
<evidence type="ECO:0000313" key="13">
    <source>
        <dbReference type="EMBL" id="EKO39624.1"/>
    </source>
</evidence>
<dbReference type="EMBL" id="ALAO01000126">
    <property type="protein sequence ID" value="EKO39624.1"/>
    <property type="molecule type" value="Genomic_DNA"/>
</dbReference>
<reference evidence="13 14" key="1">
    <citation type="submission" date="2012-07" db="EMBL/GenBank/DDBJ databases">
        <title>Draft genome sequence of Desulfovibrio magneticus str. Maddingley MBC34 obtained from a metagenomic sequence of a methanogenic enrichment isolated from coal-seam formation water in Victoria, Australia.</title>
        <authorList>
            <person name="Greenfield P."/>
            <person name="Hendry P."/>
            <person name="Li D."/>
            <person name="Rosewarne C.P."/>
            <person name="Tran-Dinh N."/>
            <person name="Elbourne L.D.H."/>
            <person name="Paulsen I.T."/>
            <person name="Midgley D.J."/>
        </authorList>
    </citation>
    <scope>NUCLEOTIDE SEQUENCE [LARGE SCALE GENOMIC DNA]</scope>
    <source>
        <strain evidence="14">Maddingley MBC34</strain>
    </source>
</reference>
<dbReference type="HAMAP" id="MF_01554_B">
    <property type="entry name" value="GlmM_B"/>
    <property type="match status" value="1"/>
</dbReference>
<dbReference type="InterPro" id="IPR005845">
    <property type="entry name" value="A-D-PHexomutase_a/b/a-II"/>
</dbReference>
<feature type="domain" description="Alpha-D-phosphohexomutase C-terminal" evidence="9">
    <location>
        <begin position="384"/>
        <end position="450"/>
    </location>
</feature>
<dbReference type="Pfam" id="PF00408">
    <property type="entry name" value="PGM_PMM_IV"/>
    <property type="match status" value="1"/>
</dbReference>
<dbReference type="FunFam" id="3.30.310.50:FF:000001">
    <property type="entry name" value="Phosphoglucosamine mutase"/>
    <property type="match status" value="1"/>
</dbReference>
<feature type="binding site" evidence="6">
    <location>
        <position position="251"/>
    </location>
    <ligand>
        <name>Mg(2+)</name>
        <dbReference type="ChEBI" id="CHEBI:18420"/>
    </ligand>
</feature>
<dbReference type="GO" id="GO:0005975">
    <property type="term" value="P:carbohydrate metabolic process"/>
    <property type="evidence" value="ECO:0007669"/>
    <property type="project" value="InterPro"/>
</dbReference>
<dbReference type="NCBIfam" id="NF008139">
    <property type="entry name" value="PRK10887.1"/>
    <property type="match status" value="1"/>
</dbReference>
<comment type="PTM">
    <text evidence="6">Activated by phosphorylation.</text>
</comment>
<comment type="function">
    <text evidence="6 8">Catalyzes the conversion of glucosamine-6-phosphate to glucosamine-1-phosphate.</text>
</comment>
<dbReference type="InterPro" id="IPR005843">
    <property type="entry name" value="A-D-PHexomutase_C"/>
</dbReference>
<comment type="similarity">
    <text evidence="1 6 7">Belongs to the phosphohexose mutase family.</text>
</comment>
<dbReference type="GO" id="GO:0008966">
    <property type="term" value="F:phosphoglucosamine mutase activity"/>
    <property type="evidence" value="ECO:0007669"/>
    <property type="project" value="UniProtKB-UniRule"/>
</dbReference>
<feature type="domain" description="Alpha-D-phosphohexomutase alpha/beta/alpha" evidence="11">
    <location>
        <begin position="183"/>
        <end position="264"/>
    </location>
</feature>
<evidence type="ECO:0000313" key="14">
    <source>
        <dbReference type="Proteomes" id="UP000006272"/>
    </source>
</evidence>
<keyword evidence="4 6" id="KW-0460">Magnesium</keyword>
<evidence type="ECO:0000256" key="2">
    <source>
        <dbReference type="ARBA" id="ARBA00022553"/>
    </source>
</evidence>
<evidence type="ECO:0000259" key="9">
    <source>
        <dbReference type="Pfam" id="PF00408"/>
    </source>
</evidence>
<dbReference type="GO" id="GO:0005829">
    <property type="term" value="C:cytosol"/>
    <property type="evidence" value="ECO:0007669"/>
    <property type="project" value="TreeGrafter"/>
</dbReference>
<comment type="catalytic activity">
    <reaction evidence="6 8">
        <text>alpha-D-glucosamine 1-phosphate = D-glucosamine 6-phosphate</text>
        <dbReference type="Rhea" id="RHEA:23424"/>
        <dbReference type="ChEBI" id="CHEBI:58516"/>
        <dbReference type="ChEBI" id="CHEBI:58725"/>
        <dbReference type="EC" id="5.4.2.10"/>
    </reaction>
</comment>
<keyword evidence="3 6" id="KW-0479">Metal-binding</keyword>
<keyword evidence="5 6" id="KW-0413">Isomerase</keyword>
<dbReference type="InterPro" id="IPR005846">
    <property type="entry name" value="A-D-PHexomutase_a/b/a-III"/>
</dbReference>
<evidence type="ECO:0000256" key="5">
    <source>
        <dbReference type="ARBA" id="ARBA00023235"/>
    </source>
</evidence>
<dbReference type="GO" id="GO:0009252">
    <property type="term" value="P:peptidoglycan biosynthetic process"/>
    <property type="evidence" value="ECO:0007669"/>
    <property type="project" value="UniProtKB-ARBA"/>
</dbReference>
<feature type="domain" description="Alpha-D-phosphohexomutase alpha/beta/alpha" evidence="12">
    <location>
        <begin position="268"/>
        <end position="376"/>
    </location>
</feature>
<evidence type="ECO:0000259" key="11">
    <source>
        <dbReference type="Pfam" id="PF02879"/>
    </source>
</evidence>
<dbReference type="PANTHER" id="PTHR42946:SF1">
    <property type="entry name" value="PHOSPHOGLUCOMUTASE (ALPHA-D-GLUCOSE-1,6-BISPHOSPHATE-DEPENDENT)"/>
    <property type="match status" value="1"/>
</dbReference>
<dbReference type="PANTHER" id="PTHR42946">
    <property type="entry name" value="PHOSPHOHEXOSE MUTASE"/>
    <property type="match status" value="1"/>
</dbReference>
<dbReference type="Gene3D" id="3.40.120.10">
    <property type="entry name" value="Alpha-D-Glucose-1,6-Bisphosphate, subunit A, domain 3"/>
    <property type="match status" value="3"/>
</dbReference>
<dbReference type="InterPro" id="IPR005844">
    <property type="entry name" value="A-D-PHexomutase_a/b/a-I"/>
</dbReference>
<dbReference type="InterPro" id="IPR006352">
    <property type="entry name" value="GlmM_bact"/>
</dbReference>
<evidence type="ECO:0000256" key="4">
    <source>
        <dbReference type="ARBA" id="ARBA00022842"/>
    </source>
</evidence>
<dbReference type="InterPro" id="IPR050060">
    <property type="entry name" value="Phosphoglucosamine_mutase"/>
</dbReference>
<proteinExistence type="inferred from homology"/>
<dbReference type="PROSITE" id="PS00710">
    <property type="entry name" value="PGM_PMM"/>
    <property type="match status" value="1"/>
</dbReference>
<dbReference type="NCBIfam" id="TIGR01455">
    <property type="entry name" value="glmM"/>
    <property type="match status" value="1"/>
</dbReference>
<dbReference type="PRINTS" id="PR00509">
    <property type="entry name" value="PGMPMM"/>
</dbReference>
<accession>K6GEW4</accession>
<evidence type="ECO:0000259" key="10">
    <source>
        <dbReference type="Pfam" id="PF02878"/>
    </source>
</evidence>
<organism evidence="13 14">
    <name type="scientific">Solidesulfovibrio magneticus str. Maddingley MBC34</name>
    <dbReference type="NCBI Taxonomy" id="1206767"/>
    <lineage>
        <taxon>Bacteria</taxon>
        <taxon>Pseudomonadati</taxon>
        <taxon>Thermodesulfobacteriota</taxon>
        <taxon>Desulfovibrionia</taxon>
        <taxon>Desulfovibrionales</taxon>
        <taxon>Desulfovibrionaceae</taxon>
        <taxon>Solidesulfovibrio</taxon>
    </lineage>
</organism>
<evidence type="ECO:0000256" key="8">
    <source>
        <dbReference type="RuleBase" id="RU004327"/>
    </source>
</evidence>
<dbReference type="Pfam" id="PF02879">
    <property type="entry name" value="PGM_PMM_II"/>
    <property type="match status" value="1"/>
</dbReference>
<feature type="active site" description="Phosphoserine intermediate" evidence="6">
    <location>
        <position position="109"/>
    </location>
</feature>
<feature type="domain" description="Alpha-D-phosphohexomutase alpha/beta/alpha" evidence="10">
    <location>
        <begin position="11"/>
        <end position="144"/>
    </location>
</feature>
<dbReference type="FunFam" id="3.40.120.10:FF:000001">
    <property type="entry name" value="Phosphoglucosamine mutase"/>
    <property type="match status" value="1"/>
</dbReference>
<feature type="modified residue" description="Phosphoserine" evidence="6">
    <location>
        <position position="109"/>
    </location>
</feature>
<dbReference type="Pfam" id="PF02878">
    <property type="entry name" value="PGM_PMM_I"/>
    <property type="match status" value="1"/>
</dbReference>
<comment type="caution">
    <text evidence="13">The sequence shown here is derived from an EMBL/GenBank/DDBJ whole genome shotgun (WGS) entry which is preliminary data.</text>
</comment>
<dbReference type="CDD" id="cd05802">
    <property type="entry name" value="GlmM"/>
    <property type="match status" value="1"/>
</dbReference>
<dbReference type="PATRIC" id="fig|1206767.3.peg.1609"/>
<feature type="binding site" description="via phosphate group" evidence="6">
    <location>
        <position position="109"/>
    </location>
    <ligand>
        <name>Mg(2+)</name>
        <dbReference type="ChEBI" id="CHEBI:18420"/>
    </ligand>
</feature>
<name>K6GEW4_9BACT</name>
<dbReference type="Pfam" id="PF02880">
    <property type="entry name" value="PGM_PMM_III"/>
    <property type="match status" value="1"/>
</dbReference>
<evidence type="ECO:0000259" key="12">
    <source>
        <dbReference type="Pfam" id="PF02880"/>
    </source>
</evidence>
<evidence type="ECO:0000256" key="6">
    <source>
        <dbReference type="HAMAP-Rule" id="MF_01554"/>
    </source>
</evidence>
<dbReference type="InterPro" id="IPR016055">
    <property type="entry name" value="A-D-PHexomutase_a/b/a-I/II/III"/>
</dbReference>
<dbReference type="EC" id="5.4.2.10" evidence="6 8"/>
<comment type="cofactor">
    <cofactor evidence="6">
        <name>Mg(2+)</name>
        <dbReference type="ChEBI" id="CHEBI:18420"/>
    </cofactor>
    <text evidence="6">Binds 1 Mg(2+) ion per subunit.</text>
</comment>